<keyword evidence="2" id="KW-1185">Reference proteome</keyword>
<evidence type="ECO:0000313" key="2">
    <source>
        <dbReference type="Proteomes" id="UP000827872"/>
    </source>
</evidence>
<dbReference type="EMBL" id="CM037614">
    <property type="protein sequence ID" value="KAH8015652.1"/>
    <property type="molecule type" value="Genomic_DNA"/>
</dbReference>
<evidence type="ECO:0000313" key="1">
    <source>
        <dbReference type="EMBL" id="KAH8015652.1"/>
    </source>
</evidence>
<dbReference type="Proteomes" id="UP000827872">
    <property type="component" value="Linkage Group LG01"/>
</dbReference>
<organism evidence="1 2">
    <name type="scientific">Sphaerodactylus townsendi</name>
    <dbReference type="NCBI Taxonomy" id="933632"/>
    <lineage>
        <taxon>Eukaryota</taxon>
        <taxon>Metazoa</taxon>
        <taxon>Chordata</taxon>
        <taxon>Craniata</taxon>
        <taxon>Vertebrata</taxon>
        <taxon>Euteleostomi</taxon>
        <taxon>Lepidosauria</taxon>
        <taxon>Squamata</taxon>
        <taxon>Bifurcata</taxon>
        <taxon>Gekkota</taxon>
        <taxon>Sphaerodactylidae</taxon>
        <taxon>Sphaerodactylus</taxon>
    </lineage>
</organism>
<name>A0ACB8G7W2_9SAUR</name>
<accession>A0ACB8G7W2</accession>
<protein>
    <submittedName>
        <fullName evidence="1">Uncharacterized protein</fullName>
    </submittedName>
</protein>
<reference evidence="1" key="1">
    <citation type="submission" date="2021-08" db="EMBL/GenBank/DDBJ databases">
        <title>The first chromosome-level gecko genome reveals the dynamic sex chromosomes of Neotropical dwarf geckos (Sphaerodactylidae: Sphaerodactylus).</title>
        <authorList>
            <person name="Pinto B.J."/>
            <person name="Keating S.E."/>
            <person name="Gamble T."/>
        </authorList>
    </citation>
    <scope>NUCLEOTIDE SEQUENCE</scope>
    <source>
        <strain evidence="1">TG3544</strain>
    </source>
</reference>
<gene>
    <name evidence="1" type="ORF">K3G42_006701</name>
</gene>
<sequence>MPAQEELKQSGSGSFEATLSRQPGTIDVRLKEDGFLDAEDTKELRQRACSDIPLSRQPGCMDIRLKDAATSSKAPALSRPSSREPTPRRATSAETPPSARPRSLEGKPKGVSTPELLAACRPGSMEANPKNCLLPEATASSRPATKGGQASEVRKTPTGADEDRSKSPQREGSVRPPSCLEEPSC</sequence>
<proteinExistence type="predicted"/>
<comment type="caution">
    <text evidence="1">The sequence shown here is derived from an EMBL/GenBank/DDBJ whole genome shotgun (WGS) entry which is preliminary data.</text>
</comment>